<dbReference type="InterPro" id="IPR036390">
    <property type="entry name" value="WH_DNA-bd_sf"/>
</dbReference>
<dbReference type="NCBIfam" id="TIGR00738">
    <property type="entry name" value="rrf2_super"/>
    <property type="match status" value="1"/>
</dbReference>
<dbReference type="Proteomes" id="UP000239471">
    <property type="component" value="Unassembled WGS sequence"/>
</dbReference>
<keyword evidence="3" id="KW-1185">Reference proteome</keyword>
<organism evidence="2 3">
    <name type="scientific">Clostridium vincentii</name>
    <dbReference type="NCBI Taxonomy" id="52704"/>
    <lineage>
        <taxon>Bacteria</taxon>
        <taxon>Bacillati</taxon>
        <taxon>Bacillota</taxon>
        <taxon>Clostridia</taxon>
        <taxon>Eubacteriales</taxon>
        <taxon>Clostridiaceae</taxon>
        <taxon>Clostridium</taxon>
    </lineage>
</organism>
<dbReference type="Gene3D" id="1.10.10.10">
    <property type="entry name" value="Winged helix-like DNA-binding domain superfamily/Winged helix DNA-binding domain"/>
    <property type="match status" value="1"/>
</dbReference>
<accession>A0A2T0BLC5</accession>
<dbReference type="PANTHER" id="PTHR33221">
    <property type="entry name" value="WINGED HELIX-TURN-HELIX TRANSCRIPTIONAL REGULATOR, RRF2 FAMILY"/>
    <property type="match status" value="1"/>
</dbReference>
<sequence>MKISTKVEYGLVALIDIVANSNNGDVVTVISISERQGISKNYLEQILTPLRQAGLINGTKGAQGGYVITKKPENLKISTILNALDSTLLNVTFDNSMKCDESIIQSIGNNVWNKMDSNINKIADNTTLADLVEEYKNGVASSAMFYI</sequence>
<gene>
    <name evidence="2" type="primary">cymR_1</name>
    <name evidence="2" type="ORF">CLVI_01050</name>
</gene>
<evidence type="ECO:0000313" key="3">
    <source>
        <dbReference type="Proteomes" id="UP000239471"/>
    </source>
</evidence>
<dbReference type="GO" id="GO:0003700">
    <property type="term" value="F:DNA-binding transcription factor activity"/>
    <property type="evidence" value="ECO:0007669"/>
    <property type="project" value="TreeGrafter"/>
</dbReference>
<dbReference type="GO" id="GO:0003677">
    <property type="term" value="F:DNA binding"/>
    <property type="evidence" value="ECO:0007669"/>
    <property type="project" value="UniProtKB-KW"/>
</dbReference>
<dbReference type="GO" id="GO:0005829">
    <property type="term" value="C:cytosol"/>
    <property type="evidence" value="ECO:0007669"/>
    <property type="project" value="TreeGrafter"/>
</dbReference>
<dbReference type="InterPro" id="IPR000944">
    <property type="entry name" value="Tscrpt_reg_Rrf2"/>
</dbReference>
<dbReference type="OrthoDB" id="9808360at2"/>
<name>A0A2T0BLC5_9CLOT</name>
<evidence type="ECO:0000313" key="2">
    <source>
        <dbReference type="EMBL" id="PRR84582.1"/>
    </source>
</evidence>
<reference evidence="2 3" key="1">
    <citation type="submission" date="2018-03" db="EMBL/GenBank/DDBJ databases">
        <title>Genome sequence of Clostridium vincentii DSM 10228.</title>
        <authorList>
            <person name="Poehlein A."/>
            <person name="Daniel R."/>
        </authorList>
    </citation>
    <scope>NUCLEOTIDE SEQUENCE [LARGE SCALE GENOMIC DNA]</scope>
    <source>
        <strain evidence="2 3">DSM 10228</strain>
    </source>
</reference>
<dbReference type="SUPFAM" id="SSF46785">
    <property type="entry name" value="Winged helix' DNA-binding domain"/>
    <property type="match status" value="1"/>
</dbReference>
<dbReference type="AlphaFoldDB" id="A0A2T0BLC5"/>
<comment type="caution">
    <text evidence="2">The sequence shown here is derived from an EMBL/GenBank/DDBJ whole genome shotgun (WGS) entry which is preliminary data.</text>
</comment>
<evidence type="ECO:0000256" key="1">
    <source>
        <dbReference type="ARBA" id="ARBA00023125"/>
    </source>
</evidence>
<dbReference type="Pfam" id="PF02082">
    <property type="entry name" value="Rrf2"/>
    <property type="match status" value="1"/>
</dbReference>
<dbReference type="PANTHER" id="PTHR33221:SF5">
    <property type="entry name" value="HTH-TYPE TRANSCRIPTIONAL REGULATOR ISCR"/>
    <property type="match status" value="1"/>
</dbReference>
<proteinExistence type="predicted"/>
<dbReference type="RefSeq" id="WP_106058160.1">
    <property type="nucleotide sequence ID" value="NZ_PVXQ01000001.1"/>
</dbReference>
<protein>
    <submittedName>
        <fullName evidence="2">HTH-type transcriptional regulator CymR</fullName>
    </submittedName>
</protein>
<dbReference type="EMBL" id="PVXQ01000001">
    <property type="protein sequence ID" value="PRR84582.1"/>
    <property type="molecule type" value="Genomic_DNA"/>
</dbReference>
<dbReference type="PROSITE" id="PS51197">
    <property type="entry name" value="HTH_RRF2_2"/>
    <property type="match status" value="1"/>
</dbReference>
<keyword evidence="1" id="KW-0238">DNA-binding</keyword>
<dbReference type="InterPro" id="IPR036388">
    <property type="entry name" value="WH-like_DNA-bd_sf"/>
</dbReference>